<dbReference type="PANTHER" id="PTHR23112">
    <property type="entry name" value="G PROTEIN-COUPLED RECEPTOR 157-RELATED"/>
    <property type="match status" value="1"/>
</dbReference>
<keyword evidence="4 6" id="KW-0472">Membrane</keyword>
<feature type="region of interest" description="Disordered" evidence="5">
    <location>
        <begin position="421"/>
        <end position="456"/>
    </location>
</feature>
<dbReference type="GO" id="GO:0005886">
    <property type="term" value="C:plasma membrane"/>
    <property type="evidence" value="ECO:0007669"/>
    <property type="project" value="TreeGrafter"/>
</dbReference>
<dbReference type="SUPFAM" id="SSF81321">
    <property type="entry name" value="Family A G protein-coupled receptor-like"/>
    <property type="match status" value="1"/>
</dbReference>
<protein>
    <submittedName>
        <fullName evidence="7">Uncharacterized protein</fullName>
    </submittedName>
</protein>
<evidence type="ECO:0000256" key="4">
    <source>
        <dbReference type="ARBA" id="ARBA00023136"/>
    </source>
</evidence>
<feature type="compositionally biased region" description="Basic and acidic residues" evidence="5">
    <location>
        <begin position="421"/>
        <end position="441"/>
    </location>
</feature>
<evidence type="ECO:0000313" key="7">
    <source>
        <dbReference type="EMBL" id="KIM78991.1"/>
    </source>
</evidence>
<feature type="transmembrane region" description="Helical" evidence="6">
    <location>
        <begin position="120"/>
        <end position="139"/>
    </location>
</feature>
<dbReference type="GO" id="GO:0007189">
    <property type="term" value="P:adenylate cyclase-activating G protein-coupled receptor signaling pathway"/>
    <property type="evidence" value="ECO:0007669"/>
    <property type="project" value="TreeGrafter"/>
</dbReference>
<keyword evidence="2 6" id="KW-0812">Transmembrane</keyword>
<organism evidence="7 8">
    <name type="scientific">Piloderma croceum (strain F 1598)</name>
    <dbReference type="NCBI Taxonomy" id="765440"/>
    <lineage>
        <taxon>Eukaryota</taxon>
        <taxon>Fungi</taxon>
        <taxon>Dikarya</taxon>
        <taxon>Basidiomycota</taxon>
        <taxon>Agaricomycotina</taxon>
        <taxon>Agaricomycetes</taxon>
        <taxon>Agaricomycetidae</taxon>
        <taxon>Atheliales</taxon>
        <taxon>Atheliaceae</taxon>
        <taxon>Piloderma</taxon>
    </lineage>
</organism>
<feature type="transmembrane region" description="Helical" evidence="6">
    <location>
        <begin position="32"/>
        <end position="51"/>
    </location>
</feature>
<comment type="subcellular location">
    <subcellularLocation>
        <location evidence="1">Membrane</location>
        <topology evidence="1">Multi-pass membrane protein</topology>
    </subcellularLocation>
</comment>
<accession>A0A0C3FG83</accession>
<dbReference type="STRING" id="765440.A0A0C3FG83"/>
<dbReference type="InParanoid" id="A0A0C3FG83"/>
<evidence type="ECO:0000256" key="3">
    <source>
        <dbReference type="ARBA" id="ARBA00022989"/>
    </source>
</evidence>
<dbReference type="Proteomes" id="UP000054166">
    <property type="component" value="Unassembled WGS sequence"/>
</dbReference>
<feature type="transmembrane region" description="Helical" evidence="6">
    <location>
        <begin position="146"/>
        <end position="170"/>
    </location>
</feature>
<feature type="transmembrane region" description="Helical" evidence="6">
    <location>
        <begin position="201"/>
        <end position="220"/>
    </location>
</feature>
<feature type="transmembrane region" description="Helical" evidence="6">
    <location>
        <begin position="292"/>
        <end position="315"/>
    </location>
</feature>
<dbReference type="PANTHER" id="PTHR23112:SF37">
    <property type="entry name" value="G PROTEIN-COUPLED RECEPTOR GPR1"/>
    <property type="match status" value="1"/>
</dbReference>
<dbReference type="OrthoDB" id="100006at2759"/>
<evidence type="ECO:0000313" key="8">
    <source>
        <dbReference type="Proteomes" id="UP000054166"/>
    </source>
</evidence>
<keyword evidence="3 6" id="KW-1133">Transmembrane helix</keyword>
<dbReference type="Gene3D" id="1.20.1070.10">
    <property type="entry name" value="Rhodopsin 7-helix transmembrane proteins"/>
    <property type="match status" value="1"/>
</dbReference>
<keyword evidence="8" id="KW-1185">Reference proteome</keyword>
<dbReference type="AlphaFoldDB" id="A0A0C3FG83"/>
<reference evidence="7 8" key="1">
    <citation type="submission" date="2014-04" db="EMBL/GenBank/DDBJ databases">
        <authorList>
            <consortium name="DOE Joint Genome Institute"/>
            <person name="Kuo A."/>
            <person name="Tarkka M."/>
            <person name="Buscot F."/>
            <person name="Kohler A."/>
            <person name="Nagy L.G."/>
            <person name="Floudas D."/>
            <person name="Copeland A."/>
            <person name="Barry K.W."/>
            <person name="Cichocki N."/>
            <person name="Veneault-Fourrey C."/>
            <person name="LaButti K."/>
            <person name="Lindquist E.A."/>
            <person name="Lipzen A."/>
            <person name="Lundell T."/>
            <person name="Morin E."/>
            <person name="Murat C."/>
            <person name="Sun H."/>
            <person name="Tunlid A."/>
            <person name="Henrissat B."/>
            <person name="Grigoriev I.V."/>
            <person name="Hibbett D.S."/>
            <person name="Martin F."/>
            <person name="Nordberg H.P."/>
            <person name="Cantor M.N."/>
            <person name="Hua S.X."/>
        </authorList>
    </citation>
    <scope>NUCLEOTIDE SEQUENCE [LARGE SCALE GENOMIC DNA]</scope>
    <source>
        <strain evidence="7 8">F 1598</strain>
    </source>
</reference>
<dbReference type="HOGENOM" id="CLU_027149_4_0_1"/>
<dbReference type="EMBL" id="KN833012">
    <property type="protein sequence ID" value="KIM78991.1"/>
    <property type="molecule type" value="Genomic_DNA"/>
</dbReference>
<proteinExistence type="predicted"/>
<feature type="transmembrane region" description="Helical" evidence="6">
    <location>
        <begin position="264"/>
        <end position="286"/>
    </location>
</feature>
<dbReference type="GO" id="GO:0004930">
    <property type="term" value="F:G protein-coupled receptor activity"/>
    <property type="evidence" value="ECO:0007669"/>
    <property type="project" value="TreeGrafter"/>
</dbReference>
<name>A0A0C3FG83_PILCF</name>
<evidence type="ECO:0000256" key="1">
    <source>
        <dbReference type="ARBA" id="ARBA00004141"/>
    </source>
</evidence>
<sequence length="456" mass="51459">MSYSLQLPSGDDFTLRVDYTSSEANGVSKLKVLIVVSCISMIAVCGLLTVISLSAFNTRKSSDKTLFVRTHVAAYFISLLTCDLLQAIGSIMSQKWIQNLSVYVGQFCTIQGAVKQASDVGTALFSLILAIHTFFILFLRWHVRSYALWLTLLSAWSAVATIVIAGPATLDTARRGPFFGISGYWCWITDPYSAEHITLDYMFMFMSALFSFILYSLVFLRLRGNVVVNKWYIVFRRANKSKNASWRGRDFADNQMMTVARQMLLYPVAYTIIILPIAVSRFSSFAGNEVPFGVTIFCDTVFLLSGAVNVILFTATRRVLPPKSIIPGRYIISQPMPVEVSIENDPDAYYRTDQIEKTPTSIFKRTDSYVSDSGSDLSIPNEHGEELVCQPPDIPYVQTPVTARPNHSQFARESMYDMYAESEHRRSEMPRITEVQYRRSQENPFSDVSLDKTYDS</sequence>
<evidence type="ECO:0000256" key="2">
    <source>
        <dbReference type="ARBA" id="ARBA00022692"/>
    </source>
</evidence>
<gene>
    <name evidence="7" type="ORF">PILCRDRAFT_10653</name>
</gene>
<evidence type="ECO:0000256" key="5">
    <source>
        <dbReference type="SAM" id="MobiDB-lite"/>
    </source>
</evidence>
<feature type="transmembrane region" description="Helical" evidence="6">
    <location>
        <begin position="72"/>
        <end position="92"/>
    </location>
</feature>
<reference evidence="8" key="2">
    <citation type="submission" date="2015-01" db="EMBL/GenBank/DDBJ databases">
        <title>Evolutionary Origins and Diversification of the Mycorrhizal Mutualists.</title>
        <authorList>
            <consortium name="DOE Joint Genome Institute"/>
            <consortium name="Mycorrhizal Genomics Consortium"/>
            <person name="Kohler A."/>
            <person name="Kuo A."/>
            <person name="Nagy L.G."/>
            <person name="Floudas D."/>
            <person name="Copeland A."/>
            <person name="Barry K.W."/>
            <person name="Cichocki N."/>
            <person name="Veneault-Fourrey C."/>
            <person name="LaButti K."/>
            <person name="Lindquist E.A."/>
            <person name="Lipzen A."/>
            <person name="Lundell T."/>
            <person name="Morin E."/>
            <person name="Murat C."/>
            <person name="Riley R."/>
            <person name="Ohm R."/>
            <person name="Sun H."/>
            <person name="Tunlid A."/>
            <person name="Henrissat B."/>
            <person name="Grigoriev I.V."/>
            <person name="Hibbett D.S."/>
            <person name="Martin F."/>
        </authorList>
    </citation>
    <scope>NUCLEOTIDE SEQUENCE [LARGE SCALE GENOMIC DNA]</scope>
    <source>
        <strain evidence="8">F 1598</strain>
    </source>
</reference>
<evidence type="ECO:0000256" key="6">
    <source>
        <dbReference type="SAM" id="Phobius"/>
    </source>
</evidence>